<dbReference type="EMBL" id="KQ106111">
    <property type="protein sequence ID" value="KMS69339.1"/>
    <property type="molecule type" value="Genomic_DNA"/>
</dbReference>
<evidence type="ECO:0000313" key="1">
    <source>
        <dbReference type="EMBL" id="KMS69339.1"/>
    </source>
</evidence>
<evidence type="ECO:0000313" key="2">
    <source>
        <dbReference type="Proteomes" id="UP000035740"/>
    </source>
</evidence>
<protein>
    <submittedName>
        <fullName evidence="1">Uncharacterized protein</fullName>
    </submittedName>
</protein>
<proteinExistence type="predicted"/>
<dbReference type="AlphaFoldDB" id="A0A0J7Z0K4"/>
<accession>A0A0J7Z0K4</accession>
<dbReference type="Proteomes" id="UP000035740">
    <property type="component" value="Unassembled WGS sequence"/>
</dbReference>
<dbReference type="Gramene" id="KMS69339">
    <property type="protein sequence ID" value="KMS69339"/>
    <property type="gene ID" value="BVRB_034160"/>
</dbReference>
<name>A0A0J7Z0K4_BETVV</name>
<reference evidence="1 2" key="1">
    <citation type="journal article" date="2014" name="Nature">
        <title>The genome of the recently domesticated crop plant sugar beet (Beta vulgaris).</title>
        <authorList>
            <person name="Dohm J.C."/>
            <person name="Minoche A.E."/>
            <person name="Holtgrawe D."/>
            <person name="Capella-Gutierrez S."/>
            <person name="Zakrzewski F."/>
            <person name="Tafer H."/>
            <person name="Rupp O."/>
            <person name="Sorensen T.R."/>
            <person name="Stracke R."/>
            <person name="Reinhardt R."/>
            <person name="Goesmann A."/>
            <person name="Kraft T."/>
            <person name="Schulz B."/>
            <person name="Stadler P.F."/>
            <person name="Schmidt T."/>
            <person name="Gabaldon T."/>
            <person name="Lehrach H."/>
            <person name="Weisshaar B."/>
            <person name="Himmelbauer H."/>
        </authorList>
    </citation>
    <scope>NUCLEOTIDE SEQUENCE [LARGE SCALE GENOMIC DNA]</scope>
    <source>
        <tissue evidence="1">Taproot</tissue>
    </source>
</reference>
<feature type="non-terminal residue" evidence="1">
    <location>
        <position position="1"/>
    </location>
</feature>
<sequence>RRRDHYLEADTEIKFRLSFGYRALQAVIAAHLRRSLPVEIGHDVSVKIRPTTTTTQADYVVLNDKNFVEQISSWYQRQKNEAKHVGVPLFVYISDKPSAPVLPTIAQTGSELLVTSVEETGPESGANVQRPGVASLGKRAREEAQNHDESRCCQRAAEWQSIPVRFRNSDEFPLEVHVPTLKRILNLS</sequence>
<gene>
    <name evidence="1" type="ORF">BVRB_034160</name>
</gene>
<organism evidence="1 2">
    <name type="scientific">Beta vulgaris subsp. vulgaris</name>
    <name type="common">Beet</name>
    <dbReference type="NCBI Taxonomy" id="3555"/>
    <lineage>
        <taxon>Eukaryota</taxon>
        <taxon>Viridiplantae</taxon>
        <taxon>Streptophyta</taxon>
        <taxon>Embryophyta</taxon>
        <taxon>Tracheophyta</taxon>
        <taxon>Spermatophyta</taxon>
        <taxon>Magnoliopsida</taxon>
        <taxon>eudicotyledons</taxon>
        <taxon>Gunneridae</taxon>
        <taxon>Pentapetalae</taxon>
        <taxon>Caryophyllales</taxon>
        <taxon>Chenopodiaceae</taxon>
        <taxon>Betoideae</taxon>
        <taxon>Beta</taxon>
    </lineage>
</organism>
<keyword evidence="2" id="KW-1185">Reference proteome</keyword>